<dbReference type="EMBL" id="BSTI01000022">
    <property type="protein sequence ID" value="GLY70314.1"/>
    <property type="molecule type" value="Genomic_DNA"/>
</dbReference>
<evidence type="ECO:0000313" key="2">
    <source>
        <dbReference type="Proteomes" id="UP001165136"/>
    </source>
</evidence>
<evidence type="ECO:0000313" key="1">
    <source>
        <dbReference type="EMBL" id="GLY70314.1"/>
    </source>
</evidence>
<dbReference type="PANTHER" id="PTHR10948">
    <property type="entry name" value="TRANSPOSASE"/>
    <property type="match status" value="1"/>
</dbReference>
<dbReference type="GO" id="GO:0032196">
    <property type="term" value="P:transposition"/>
    <property type="evidence" value="ECO:0007669"/>
    <property type="project" value="TreeGrafter"/>
</dbReference>
<proteinExistence type="predicted"/>
<dbReference type="InterPro" id="IPR051917">
    <property type="entry name" value="Transposase-Integrase"/>
</dbReference>
<dbReference type="Proteomes" id="UP001165136">
    <property type="component" value="Unassembled WGS sequence"/>
</dbReference>
<name>A0A9W6VK78_9PSEU</name>
<keyword evidence="2" id="KW-1185">Reference proteome</keyword>
<protein>
    <recommendedName>
        <fullName evidence="3">Transposase</fullName>
    </recommendedName>
</protein>
<reference evidence="1" key="1">
    <citation type="submission" date="2023-03" db="EMBL/GenBank/DDBJ databases">
        <title>Amycolatopsis taiwanensis NBRC 103393.</title>
        <authorList>
            <person name="Ichikawa N."/>
            <person name="Sato H."/>
            <person name="Tonouchi N."/>
        </authorList>
    </citation>
    <scope>NUCLEOTIDE SEQUENCE</scope>
    <source>
        <strain evidence="1">NBRC 103393</strain>
    </source>
</reference>
<sequence length="120" mass="14318">MVSGGNYWALRAQCWADRLRKRPNDRKILTSPKLAGAVADGLREKWSPMQIVRRLRREHPEDDSWWVSHETIYRTLFIQAKGTLRSEVREGLRRGRVQRRPRVFLGAGQPSRWRVRWRAR</sequence>
<evidence type="ECO:0008006" key="3">
    <source>
        <dbReference type="Google" id="ProtNLM"/>
    </source>
</evidence>
<accession>A0A9W6VK78</accession>
<dbReference type="AlphaFoldDB" id="A0A9W6VK78"/>
<dbReference type="GO" id="GO:0005829">
    <property type="term" value="C:cytosol"/>
    <property type="evidence" value="ECO:0007669"/>
    <property type="project" value="TreeGrafter"/>
</dbReference>
<dbReference type="GO" id="GO:0004803">
    <property type="term" value="F:transposase activity"/>
    <property type="evidence" value="ECO:0007669"/>
    <property type="project" value="TreeGrafter"/>
</dbReference>
<gene>
    <name evidence="1" type="ORF">Atai01_69330</name>
</gene>
<dbReference type="PANTHER" id="PTHR10948:SF23">
    <property type="entry name" value="TRANSPOSASE INSI FOR INSERTION SEQUENCE ELEMENT IS30A-RELATED"/>
    <property type="match status" value="1"/>
</dbReference>
<organism evidence="1 2">
    <name type="scientific">Amycolatopsis taiwanensis</name>
    <dbReference type="NCBI Taxonomy" id="342230"/>
    <lineage>
        <taxon>Bacteria</taxon>
        <taxon>Bacillati</taxon>
        <taxon>Actinomycetota</taxon>
        <taxon>Actinomycetes</taxon>
        <taxon>Pseudonocardiales</taxon>
        <taxon>Pseudonocardiaceae</taxon>
        <taxon>Amycolatopsis</taxon>
    </lineage>
</organism>
<comment type="caution">
    <text evidence="1">The sequence shown here is derived from an EMBL/GenBank/DDBJ whole genome shotgun (WGS) entry which is preliminary data.</text>
</comment>